<comment type="subcellular location">
    <subcellularLocation>
        <location evidence="1">Membrane</location>
        <topology evidence="1">Multi-pass membrane protein</topology>
    </subcellularLocation>
</comment>
<feature type="transmembrane region" description="Helical" evidence="6">
    <location>
        <begin position="183"/>
        <end position="203"/>
    </location>
</feature>
<accession>A0A7R6PHU4</accession>
<dbReference type="InterPro" id="IPR050638">
    <property type="entry name" value="AA-Vitamin_Transporters"/>
</dbReference>
<evidence type="ECO:0000256" key="6">
    <source>
        <dbReference type="SAM" id="Phobius"/>
    </source>
</evidence>
<dbReference type="RefSeq" id="WP_201327191.1">
    <property type="nucleotide sequence ID" value="NZ_AP017470.1"/>
</dbReference>
<reference evidence="8 9" key="1">
    <citation type="journal article" date="2012" name="Extremophiles">
        <title>Thermotomaculum hydrothermale gen. nov., sp. nov., a novel heterotrophic thermophile within the phylum Acidobacteria from a deep-sea hydrothermal vent chimney in the Southern Okinawa Trough.</title>
        <authorList>
            <person name="Izumi H."/>
            <person name="Nunoura T."/>
            <person name="Miyazaki M."/>
            <person name="Mino S."/>
            <person name="Toki T."/>
            <person name="Takai K."/>
            <person name="Sako Y."/>
            <person name="Sawabe T."/>
            <person name="Nakagawa S."/>
        </authorList>
    </citation>
    <scope>NUCLEOTIDE SEQUENCE [LARGE SCALE GENOMIC DNA]</scope>
    <source>
        <strain evidence="8 9">AC55</strain>
    </source>
</reference>
<sequence length="287" mass="31635">MNNFILFLVPTIIWGSTWLAITFQLTVNPLYSIIYRFILASGILFVYSFTKKLPLKFPLKVHKDLFLLGITLFGFNYFFTYTAEQNLTSGLVALCFSTMVIFNSINARIFLKQKINFKVILGGIIGLIGLSILFKNDILNFTLSSTTTKGIVLTFAGAYCASLGNIISAKIQKENIPIIQSNTFGMLYGALSLLLIALISGKIPEIDTSFSYITALLYLSIFGSVIAFGSYLKLLGRIGPQKAVYITLLIPIVAIVLSAVFENLSLQPHSIIGILIVLAGNYIALKR</sequence>
<evidence type="ECO:0000256" key="2">
    <source>
        <dbReference type="ARBA" id="ARBA00007362"/>
    </source>
</evidence>
<feature type="domain" description="EamA" evidence="7">
    <location>
        <begin position="5"/>
        <end position="133"/>
    </location>
</feature>
<dbReference type="EMBL" id="AP017470">
    <property type="protein sequence ID" value="BBB32889.1"/>
    <property type="molecule type" value="Genomic_DNA"/>
</dbReference>
<keyword evidence="4 6" id="KW-1133">Transmembrane helix</keyword>
<name>A0A7R6PHU4_9BACT</name>
<dbReference type="PANTHER" id="PTHR32322:SF2">
    <property type="entry name" value="EAMA DOMAIN-CONTAINING PROTEIN"/>
    <property type="match status" value="1"/>
</dbReference>
<feature type="transmembrane region" description="Helical" evidence="6">
    <location>
        <begin position="209"/>
        <end position="231"/>
    </location>
</feature>
<feature type="transmembrane region" description="Helical" evidence="6">
    <location>
        <begin position="267"/>
        <end position="285"/>
    </location>
</feature>
<evidence type="ECO:0000256" key="4">
    <source>
        <dbReference type="ARBA" id="ARBA00022989"/>
    </source>
</evidence>
<dbReference type="Proteomes" id="UP000595564">
    <property type="component" value="Chromosome"/>
</dbReference>
<organism evidence="8 9">
    <name type="scientific">Thermotomaculum hydrothermale</name>
    <dbReference type="NCBI Taxonomy" id="981385"/>
    <lineage>
        <taxon>Bacteria</taxon>
        <taxon>Pseudomonadati</taxon>
        <taxon>Acidobacteriota</taxon>
        <taxon>Holophagae</taxon>
        <taxon>Thermotomaculales</taxon>
        <taxon>Thermotomaculaceae</taxon>
        <taxon>Thermotomaculum</taxon>
    </lineage>
</organism>
<evidence type="ECO:0000259" key="7">
    <source>
        <dbReference type="Pfam" id="PF00892"/>
    </source>
</evidence>
<gene>
    <name evidence="8" type="ORF">TTHT_1377</name>
</gene>
<evidence type="ECO:0000313" key="8">
    <source>
        <dbReference type="EMBL" id="BBB32889.1"/>
    </source>
</evidence>
<feature type="transmembrane region" description="Helical" evidence="6">
    <location>
        <begin position="243"/>
        <end position="261"/>
    </location>
</feature>
<proteinExistence type="inferred from homology"/>
<feature type="transmembrane region" description="Helical" evidence="6">
    <location>
        <begin position="29"/>
        <end position="49"/>
    </location>
</feature>
<feature type="domain" description="EamA" evidence="7">
    <location>
        <begin position="149"/>
        <end position="283"/>
    </location>
</feature>
<dbReference type="SUPFAM" id="SSF103481">
    <property type="entry name" value="Multidrug resistance efflux transporter EmrE"/>
    <property type="match status" value="2"/>
</dbReference>
<evidence type="ECO:0000256" key="3">
    <source>
        <dbReference type="ARBA" id="ARBA00022692"/>
    </source>
</evidence>
<evidence type="ECO:0000256" key="1">
    <source>
        <dbReference type="ARBA" id="ARBA00004141"/>
    </source>
</evidence>
<comment type="similarity">
    <text evidence="2">Belongs to the EamA transporter family.</text>
</comment>
<dbReference type="InterPro" id="IPR037185">
    <property type="entry name" value="EmrE-like"/>
</dbReference>
<dbReference type="AlphaFoldDB" id="A0A7R6PHU4"/>
<feature type="transmembrane region" description="Helical" evidence="6">
    <location>
        <begin position="150"/>
        <end position="171"/>
    </location>
</feature>
<keyword evidence="3 6" id="KW-0812">Transmembrane</keyword>
<keyword evidence="9" id="KW-1185">Reference proteome</keyword>
<dbReference type="KEGG" id="thyd:TTHT_1377"/>
<keyword evidence="5 6" id="KW-0472">Membrane</keyword>
<dbReference type="Pfam" id="PF00892">
    <property type="entry name" value="EamA"/>
    <property type="match status" value="2"/>
</dbReference>
<feature type="transmembrane region" description="Helical" evidence="6">
    <location>
        <begin position="61"/>
        <end position="81"/>
    </location>
</feature>
<dbReference type="InterPro" id="IPR000620">
    <property type="entry name" value="EamA_dom"/>
</dbReference>
<evidence type="ECO:0000313" key="9">
    <source>
        <dbReference type="Proteomes" id="UP000595564"/>
    </source>
</evidence>
<evidence type="ECO:0000256" key="5">
    <source>
        <dbReference type="ARBA" id="ARBA00023136"/>
    </source>
</evidence>
<feature type="transmembrane region" description="Helical" evidence="6">
    <location>
        <begin position="87"/>
        <end position="105"/>
    </location>
</feature>
<feature type="transmembrane region" description="Helical" evidence="6">
    <location>
        <begin position="117"/>
        <end position="134"/>
    </location>
</feature>
<dbReference type="PANTHER" id="PTHR32322">
    <property type="entry name" value="INNER MEMBRANE TRANSPORTER"/>
    <property type="match status" value="1"/>
</dbReference>
<dbReference type="GO" id="GO:0016020">
    <property type="term" value="C:membrane"/>
    <property type="evidence" value="ECO:0007669"/>
    <property type="project" value="UniProtKB-SubCell"/>
</dbReference>
<protein>
    <recommendedName>
        <fullName evidence="7">EamA domain-containing protein</fullName>
    </recommendedName>
</protein>